<keyword evidence="2" id="KW-1185">Reference proteome</keyword>
<accession>A0ACC1HE36</accession>
<reference evidence="1" key="1">
    <citation type="submission" date="2022-06" db="EMBL/GenBank/DDBJ databases">
        <title>Phylogenomic reconstructions and comparative analyses of Kickxellomycotina fungi.</title>
        <authorList>
            <person name="Reynolds N.K."/>
            <person name="Stajich J.E."/>
            <person name="Barry K."/>
            <person name="Grigoriev I.V."/>
            <person name="Crous P."/>
            <person name="Smith M.E."/>
        </authorList>
    </citation>
    <scope>NUCLEOTIDE SEQUENCE</scope>
    <source>
        <strain evidence="1">RSA 2271</strain>
    </source>
</reference>
<dbReference type="EMBL" id="JAMZIH010006382">
    <property type="protein sequence ID" value="KAJ1673983.1"/>
    <property type="molecule type" value="Genomic_DNA"/>
</dbReference>
<organism evidence="1 2">
    <name type="scientific">Spiromyces aspiralis</name>
    <dbReference type="NCBI Taxonomy" id="68401"/>
    <lineage>
        <taxon>Eukaryota</taxon>
        <taxon>Fungi</taxon>
        <taxon>Fungi incertae sedis</taxon>
        <taxon>Zoopagomycota</taxon>
        <taxon>Kickxellomycotina</taxon>
        <taxon>Kickxellomycetes</taxon>
        <taxon>Kickxellales</taxon>
        <taxon>Kickxellaceae</taxon>
        <taxon>Spiromyces</taxon>
    </lineage>
</organism>
<feature type="non-terminal residue" evidence="1">
    <location>
        <position position="1"/>
    </location>
</feature>
<proteinExistence type="predicted"/>
<comment type="caution">
    <text evidence="1">The sequence shown here is derived from an EMBL/GenBank/DDBJ whole genome shotgun (WGS) entry which is preliminary data.</text>
</comment>
<evidence type="ECO:0000313" key="2">
    <source>
        <dbReference type="Proteomes" id="UP001145114"/>
    </source>
</evidence>
<name>A0ACC1HE36_9FUNG</name>
<gene>
    <name evidence="1" type="ORF">EV182_004198</name>
</gene>
<dbReference type="Proteomes" id="UP001145114">
    <property type="component" value="Unassembled WGS sequence"/>
</dbReference>
<protein>
    <submittedName>
        <fullName evidence="1">Uncharacterized protein</fullName>
    </submittedName>
</protein>
<sequence length="94" mass="9945">QPEASRLRSVSNNIPAVQTTVAATTTPATTVRGDDPGKDAPPVKSLFPMLDLEGLSELLGGGSITEALKDPQKAQAILDYVKTLLRQRNEEGTS</sequence>
<evidence type="ECO:0000313" key="1">
    <source>
        <dbReference type="EMBL" id="KAJ1673983.1"/>
    </source>
</evidence>